<proteinExistence type="predicted"/>
<name>A0A385SHZ4_9BACT</name>
<dbReference type="EMBL" id="CP032382">
    <property type="protein sequence ID" value="AYB30829.1"/>
    <property type="molecule type" value="Genomic_DNA"/>
</dbReference>
<reference evidence="3" key="1">
    <citation type="submission" date="2018-09" db="EMBL/GenBank/DDBJ databases">
        <title>Chryseolinea sp. KIS68-18 isolated from soil.</title>
        <authorList>
            <person name="Weon H.-Y."/>
            <person name="Kwon S.-W."/>
            <person name="Lee S.A."/>
        </authorList>
    </citation>
    <scope>NUCLEOTIDE SEQUENCE [LARGE SCALE GENOMIC DNA]</scope>
    <source>
        <strain evidence="3">KIS68-18</strain>
    </source>
</reference>
<dbReference type="RefSeq" id="WP_119754126.1">
    <property type="nucleotide sequence ID" value="NZ_CP032382.1"/>
</dbReference>
<keyword evidence="3" id="KW-1185">Reference proteome</keyword>
<dbReference type="AlphaFoldDB" id="A0A385SHZ4"/>
<dbReference type="InterPro" id="IPR046111">
    <property type="entry name" value="DUF6048"/>
</dbReference>
<evidence type="ECO:0008006" key="4">
    <source>
        <dbReference type="Google" id="ProtNLM"/>
    </source>
</evidence>
<evidence type="ECO:0000313" key="3">
    <source>
        <dbReference type="Proteomes" id="UP000266183"/>
    </source>
</evidence>
<organism evidence="2 3">
    <name type="scientific">Chryseolinea soli</name>
    <dbReference type="NCBI Taxonomy" id="2321403"/>
    <lineage>
        <taxon>Bacteria</taxon>
        <taxon>Pseudomonadati</taxon>
        <taxon>Bacteroidota</taxon>
        <taxon>Cytophagia</taxon>
        <taxon>Cytophagales</taxon>
        <taxon>Fulvivirgaceae</taxon>
        <taxon>Chryseolinea</taxon>
    </lineage>
</organism>
<accession>A0A385SHZ4</accession>
<dbReference type="OrthoDB" id="1082206at2"/>
<dbReference type="Proteomes" id="UP000266183">
    <property type="component" value="Chromosome"/>
</dbReference>
<dbReference type="Pfam" id="PF19515">
    <property type="entry name" value="DUF6048"/>
    <property type="match status" value="1"/>
</dbReference>
<gene>
    <name evidence="2" type="ORF">D4L85_09680</name>
</gene>
<sequence length="239" mass="27541">MKLFYTIALLLFFSLPALAQEKEKSDTTKVKVKPDFRPTGVRFGTDAIALAKSHYDKTFKGWEFNGDIDFYRYYLAVDYGHWGRTYLSDGDSSNYTNTGNYFRVGIDVNFLKNDPDRNMFFVGFRYGVSKFSEQYSVIVVDSLWAPGTNYVYSGTYNNTDVSAHWLELTTGLRVKIWKMIWMGYTARFKFGLSTGGTPAMLPHDVPGYGLAEKDSYWGFNYQIFIRIPFRKLPTVSPEK</sequence>
<evidence type="ECO:0000313" key="2">
    <source>
        <dbReference type="EMBL" id="AYB30829.1"/>
    </source>
</evidence>
<feature type="signal peptide" evidence="1">
    <location>
        <begin position="1"/>
        <end position="19"/>
    </location>
</feature>
<feature type="chain" id="PRO_5017326833" description="Outer membrane protein beta-barrel domain-containing protein" evidence="1">
    <location>
        <begin position="20"/>
        <end position="239"/>
    </location>
</feature>
<keyword evidence="1" id="KW-0732">Signal</keyword>
<protein>
    <recommendedName>
        <fullName evidence="4">Outer membrane protein beta-barrel domain-containing protein</fullName>
    </recommendedName>
</protein>
<evidence type="ECO:0000256" key="1">
    <source>
        <dbReference type="SAM" id="SignalP"/>
    </source>
</evidence>
<dbReference type="KEGG" id="chk:D4L85_09680"/>